<evidence type="ECO:0000313" key="3">
    <source>
        <dbReference type="Proteomes" id="UP000708208"/>
    </source>
</evidence>
<feature type="transmembrane region" description="Helical" evidence="1">
    <location>
        <begin position="73"/>
        <end position="96"/>
    </location>
</feature>
<evidence type="ECO:0000256" key="1">
    <source>
        <dbReference type="SAM" id="Phobius"/>
    </source>
</evidence>
<evidence type="ECO:0000313" key="2">
    <source>
        <dbReference type="EMBL" id="CAG7833100.1"/>
    </source>
</evidence>
<keyword evidence="3" id="KW-1185">Reference proteome</keyword>
<feature type="transmembrane region" description="Helical" evidence="1">
    <location>
        <begin position="197"/>
        <end position="221"/>
    </location>
</feature>
<accession>A0A8J2PQZ3</accession>
<protein>
    <submittedName>
        <fullName evidence="2">Uncharacterized protein</fullName>
    </submittedName>
</protein>
<dbReference type="Proteomes" id="UP000708208">
    <property type="component" value="Unassembled WGS sequence"/>
</dbReference>
<proteinExistence type="predicted"/>
<sequence>MVQSLVFPEYFVFRNIPFHIILVAWMTTNWSWAYTGFILWPDITAAIFNELFDEKEQTHRGILAFSMYSLQELLSNFIPVMVFQIMISWTTVYFVGPDKVFYLYSLLGPFKNTYTYLIFGFVEAYLVVASIAQFAFAYFMMLSFFEKVYLSVKKMNENLIGYAVGSNKMARELFFPQQTCHHLFLLISLFNHNFSNFIFNFKCACITGSITGLCFAILMHYELPLDSFVNCMLGVDQFVAFTIVFDHAFRIPGMMETVKAELLKMLRKRNGNHLLEKQLQSIPSLGIKVGNFHRLERASTPNFVDFVVRNVVTLLITFA</sequence>
<keyword evidence="1" id="KW-0472">Membrane</keyword>
<dbReference type="AlphaFoldDB" id="A0A8J2PQZ3"/>
<feature type="transmembrane region" description="Helical" evidence="1">
    <location>
        <begin position="116"/>
        <end position="145"/>
    </location>
</feature>
<dbReference type="EMBL" id="CAJVCH010568446">
    <property type="protein sequence ID" value="CAG7833100.1"/>
    <property type="molecule type" value="Genomic_DNA"/>
</dbReference>
<gene>
    <name evidence="2" type="ORF">AFUS01_LOCUS42746</name>
</gene>
<keyword evidence="1" id="KW-1133">Transmembrane helix</keyword>
<keyword evidence="1" id="KW-0812">Transmembrane</keyword>
<organism evidence="2 3">
    <name type="scientific">Allacma fusca</name>
    <dbReference type="NCBI Taxonomy" id="39272"/>
    <lineage>
        <taxon>Eukaryota</taxon>
        <taxon>Metazoa</taxon>
        <taxon>Ecdysozoa</taxon>
        <taxon>Arthropoda</taxon>
        <taxon>Hexapoda</taxon>
        <taxon>Collembola</taxon>
        <taxon>Symphypleona</taxon>
        <taxon>Sminthuridae</taxon>
        <taxon>Allacma</taxon>
    </lineage>
</organism>
<comment type="caution">
    <text evidence="2">The sequence shown here is derived from an EMBL/GenBank/DDBJ whole genome shotgun (WGS) entry which is preliminary data.</text>
</comment>
<name>A0A8J2PQZ3_9HEXA</name>
<feature type="transmembrane region" description="Helical" evidence="1">
    <location>
        <begin position="32"/>
        <end position="52"/>
    </location>
</feature>
<reference evidence="2" key="1">
    <citation type="submission" date="2021-06" db="EMBL/GenBank/DDBJ databases">
        <authorList>
            <person name="Hodson N. C."/>
            <person name="Mongue J. A."/>
            <person name="Jaron S. K."/>
        </authorList>
    </citation>
    <scope>NUCLEOTIDE SEQUENCE</scope>
</reference>